<dbReference type="AlphaFoldDB" id="A0A7L4ZUS8"/>
<reference evidence="1 2" key="1">
    <citation type="submission" date="2019-09" db="EMBL/GenBank/DDBJ databases">
        <title>Genome sequence of Hymenobacter sp. M3.</title>
        <authorList>
            <person name="Srinivasan S."/>
        </authorList>
    </citation>
    <scope>NUCLEOTIDE SEQUENCE [LARGE SCALE GENOMIC DNA]</scope>
    <source>
        <strain evidence="1 2">M3</strain>
    </source>
</reference>
<dbReference type="EMBL" id="VTWU01000001">
    <property type="protein sequence ID" value="KAA9339300.1"/>
    <property type="molecule type" value="Genomic_DNA"/>
</dbReference>
<comment type="caution">
    <text evidence="1">The sequence shown here is derived from an EMBL/GenBank/DDBJ whole genome shotgun (WGS) entry which is preliminary data.</text>
</comment>
<protein>
    <submittedName>
        <fullName evidence="1">Crp/Fnr family transcriptional regulator</fullName>
    </submittedName>
</protein>
<gene>
    <name evidence="1" type="ORF">F0P96_01350</name>
</gene>
<dbReference type="Gene3D" id="2.60.120.10">
    <property type="entry name" value="Jelly Rolls"/>
    <property type="match status" value="1"/>
</dbReference>
<keyword evidence="2" id="KW-1185">Reference proteome</keyword>
<dbReference type="SUPFAM" id="SSF51206">
    <property type="entry name" value="cAMP-binding domain-like"/>
    <property type="match status" value="1"/>
</dbReference>
<sequence length="200" mass="22879">MHDLRSFLDALSPSRPETWARVEPLFLPVVLPKGSYFIEAGQTERQVGFLAEGVMRAFFRNARGTEYNKTFFVAPAIVGSYSFMITGQPAAINQQALTDCRVLAADFAALRALYDEHPDLERQARRHAERQFVEKEQRELEIVLLDAEQRYRLFQQQFPQLEQLIPQYHVASYLGITPTQLSRIRRHLSRGGSGLTSLPL</sequence>
<dbReference type="Proteomes" id="UP000326380">
    <property type="component" value="Unassembled WGS sequence"/>
</dbReference>
<dbReference type="Pfam" id="PF00027">
    <property type="entry name" value="cNMP_binding"/>
    <property type="match status" value="1"/>
</dbReference>
<evidence type="ECO:0000313" key="1">
    <source>
        <dbReference type="EMBL" id="KAA9339300.1"/>
    </source>
</evidence>
<dbReference type="PROSITE" id="PS50042">
    <property type="entry name" value="CNMP_BINDING_3"/>
    <property type="match status" value="1"/>
</dbReference>
<organism evidence="1 2">
    <name type="scientific">Hymenobacter busanensis</name>
    <dbReference type="NCBI Taxonomy" id="2607656"/>
    <lineage>
        <taxon>Bacteria</taxon>
        <taxon>Pseudomonadati</taxon>
        <taxon>Bacteroidota</taxon>
        <taxon>Cytophagia</taxon>
        <taxon>Cytophagales</taxon>
        <taxon>Hymenobacteraceae</taxon>
        <taxon>Hymenobacter</taxon>
    </lineage>
</organism>
<evidence type="ECO:0000313" key="2">
    <source>
        <dbReference type="Proteomes" id="UP000326380"/>
    </source>
</evidence>
<dbReference type="RefSeq" id="WP_151076948.1">
    <property type="nucleotide sequence ID" value="NZ_CP047647.1"/>
</dbReference>
<dbReference type="InterPro" id="IPR000595">
    <property type="entry name" value="cNMP-bd_dom"/>
</dbReference>
<dbReference type="CDD" id="cd00038">
    <property type="entry name" value="CAP_ED"/>
    <property type="match status" value="1"/>
</dbReference>
<dbReference type="InterPro" id="IPR014710">
    <property type="entry name" value="RmlC-like_jellyroll"/>
</dbReference>
<accession>A0A7L4ZUS8</accession>
<proteinExistence type="predicted"/>
<dbReference type="InterPro" id="IPR018490">
    <property type="entry name" value="cNMP-bd_dom_sf"/>
</dbReference>
<name>A0A7L4ZUS8_9BACT</name>